<evidence type="ECO:0000256" key="5">
    <source>
        <dbReference type="ARBA" id="ARBA00023136"/>
    </source>
</evidence>
<keyword evidence="5 6" id="KW-0472">Membrane</keyword>
<feature type="transmembrane region" description="Helical" evidence="6">
    <location>
        <begin position="77"/>
        <end position="99"/>
    </location>
</feature>
<feature type="transmembrane region" description="Helical" evidence="6">
    <location>
        <begin position="225"/>
        <end position="245"/>
    </location>
</feature>
<keyword evidence="3 6" id="KW-0812">Transmembrane</keyword>
<organism evidence="7 8">
    <name type="scientific">Laceyella tengchongensis</name>
    <dbReference type="NCBI Taxonomy" id="574699"/>
    <lineage>
        <taxon>Bacteria</taxon>
        <taxon>Bacillati</taxon>
        <taxon>Bacillota</taxon>
        <taxon>Bacilli</taxon>
        <taxon>Bacillales</taxon>
        <taxon>Thermoactinomycetaceae</taxon>
        <taxon>Laceyella</taxon>
    </lineage>
</organism>
<name>A0AA45WPQ7_9BACL</name>
<dbReference type="PANTHER" id="PTHR23513:SF11">
    <property type="entry name" value="STAPHYLOFERRIN A TRANSPORTER"/>
    <property type="match status" value="1"/>
</dbReference>
<comment type="subcellular location">
    <subcellularLocation>
        <location evidence="1">Cell membrane</location>
        <topology evidence="1">Multi-pass membrane protein</topology>
    </subcellularLocation>
</comment>
<feature type="transmembrane region" description="Helical" evidence="6">
    <location>
        <begin position="265"/>
        <end position="282"/>
    </location>
</feature>
<dbReference type="RefSeq" id="WP_284724360.1">
    <property type="nucleotide sequence ID" value="NZ_FXTU01000004.1"/>
</dbReference>
<gene>
    <name evidence="7" type="ORF">SAMN06265361_104102</name>
</gene>
<dbReference type="Pfam" id="PF07690">
    <property type="entry name" value="MFS_1"/>
    <property type="match status" value="1"/>
</dbReference>
<feature type="transmembrane region" description="Helical" evidence="6">
    <location>
        <begin position="165"/>
        <end position="187"/>
    </location>
</feature>
<feature type="transmembrane region" description="Helical" evidence="6">
    <location>
        <begin position="377"/>
        <end position="396"/>
    </location>
</feature>
<feature type="transmembrane region" description="Helical" evidence="6">
    <location>
        <begin position="352"/>
        <end position="371"/>
    </location>
</feature>
<dbReference type="AlphaFoldDB" id="A0AA45WPQ7"/>
<dbReference type="GO" id="GO:0005886">
    <property type="term" value="C:plasma membrane"/>
    <property type="evidence" value="ECO:0007669"/>
    <property type="project" value="UniProtKB-SubCell"/>
</dbReference>
<reference evidence="7" key="1">
    <citation type="submission" date="2017-05" db="EMBL/GenBank/DDBJ databases">
        <authorList>
            <person name="Varghese N."/>
            <person name="Submissions S."/>
        </authorList>
    </citation>
    <scope>NUCLEOTIDE SEQUENCE</scope>
    <source>
        <strain evidence="7">DSM 45262</strain>
    </source>
</reference>
<dbReference type="SUPFAM" id="SSF103473">
    <property type="entry name" value="MFS general substrate transporter"/>
    <property type="match status" value="1"/>
</dbReference>
<proteinExistence type="predicted"/>
<evidence type="ECO:0000256" key="3">
    <source>
        <dbReference type="ARBA" id="ARBA00022692"/>
    </source>
</evidence>
<evidence type="ECO:0000256" key="2">
    <source>
        <dbReference type="ARBA" id="ARBA00022475"/>
    </source>
</evidence>
<dbReference type="PANTHER" id="PTHR23513">
    <property type="entry name" value="INTEGRAL MEMBRANE EFFLUX PROTEIN-RELATED"/>
    <property type="match status" value="1"/>
</dbReference>
<keyword evidence="2" id="KW-1003">Cell membrane</keyword>
<dbReference type="InterPro" id="IPR036259">
    <property type="entry name" value="MFS_trans_sf"/>
</dbReference>
<keyword evidence="8" id="KW-1185">Reference proteome</keyword>
<sequence>MSRLKVFKNRHFNFFFLATLVGLLGEGMFTLATLVIMTKTTGSVIAIGYMLILQLTPSLFLSPFAGVLIDRINNANIAIWCNLLRFLCIGALPLLTYLGAFSMPLFYLSVFLNYIAWYILAPTTESMLKKILKEDEYVYGVSLTESAWQVGLLSAALFAGLFMKMWGVDVTLIITAATYLLGVALFMPLKGVYADRPQAVSLSLTAYFNDMKEGWEYLVNHKKMFYFSLASAISLPYLMTMNVLISPFNYNLINGNELTLGVIDSAAGIGSLISAAICIILANSKRLPGLLLGSILFTALSTYLFAASPNTLWAFFYYLLLGMFVGNTKVLSKSLVFTYVHPDYVGRTMTAISMLSLLLAIVSCWVVSYIGEIDLKLAYYALAGTLVFPLICTWLGKRRVESDSLVHTQQRKAVSND</sequence>
<keyword evidence="4 6" id="KW-1133">Transmembrane helix</keyword>
<dbReference type="GO" id="GO:0022857">
    <property type="term" value="F:transmembrane transporter activity"/>
    <property type="evidence" value="ECO:0007669"/>
    <property type="project" value="InterPro"/>
</dbReference>
<dbReference type="CDD" id="cd06173">
    <property type="entry name" value="MFS_MefA_like"/>
    <property type="match status" value="1"/>
</dbReference>
<feature type="transmembrane region" description="Helical" evidence="6">
    <location>
        <begin position="289"/>
        <end position="306"/>
    </location>
</feature>
<accession>A0AA45WPQ7</accession>
<evidence type="ECO:0000313" key="7">
    <source>
        <dbReference type="EMBL" id="SMP22708.1"/>
    </source>
</evidence>
<evidence type="ECO:0000256" key="1">
    <source>
        <dbReference type="ARBA" id="ARBA00004651"/>
    </source>
</evidence>
<feature type="transmembrane region" description="Helical" evidence="6">
    <location>
        <begin position="312"/>
        <end position="331"/>
    </location>
</feature>
<dbReference type="Proteomes" id="UP001157946">
    <property type="component" value="Unassembled WGS sequence"/>
</dbReference>
<evidence type="ECO:0000256" key="6">
    <source>
        <dbReference type="SAM" id="Phobius"/>
    </source>
</evidence>
<protein>
    <submittedName>
        <fullName evidence="7">Major Facilitator Superfamily protein</fullName>
    </submittedName>
</protein>
<feature type="transmembrane region" description="Helical" evidence="6">
    <location>
        <begin position="105"/>
        <end position="125"/>
    </location>
</feature>
<evidence type="ECO:0000256" key="4">
    <source>
        <dbReference type="ARBA" id="ARBA00022989"/>
    </source>
</evidence>
<evidence type="ECO:0000313" key="8">
    <source>
        <dbReference type="Proteomes" id="UP001157946"/>
    </source>
</evidence>
<dbReference type="InterPro" id="IPR011701">
    <property type="entry name" value="MFS"/>
</dbReference>
<feature type="transmembrane region" description="Helical" evidence="6">
    <location>
        <begin position="12"/>
        <end position="37"/>
    </location>
</feature>
<dbReference type="Gene3D" id="1.20.1250.20">
    <property type="entry name" value="MFS general substrate transporter like domains"/>
    <property type="match status" value="2"/>
</dbReference>
<feature type="transmembrane region" description="Helical" evidence="6">
    <location>
        <begin position="43"/>
        <end position="65"/>
    </location>
</feature>
<feature type="transmembrane region" description="Helical" evidence="6">
    <location>
        <begin position="137"/>
        <end position="159"/>
    </location>
</feature>
<dbReference type="EMBL" id="FXTU01000004">
    <property type="protein sequence ID" value="SMP22708.1"/>
    <property type="molecule type" value="Genomic_DNA"/>
</dbReference>
<comment type="caution">
    <text evidence="7">The sequence shown here is derived from an EMBL/GenBank/DDBJ whole genome shotgun (WGS) entry which is preliminary data.</text>
</comment>